<comment type="caution">
    <text evidence="1">The sequence shown here is derived from an EMBL/GenBank/DDBJ whole genome shotgun (WGS) entry which is preliminary data.</text>
</comment>
<organism evidence="1 2">
    <name type="scientific">Pseudorhodoferax aquiterrae</name>
    <dbReference type="NCBI Taxonomy" id="747304"/>
    <lineage>
        <taxon>Bacteria</taxon>
        <taxon>Pseudomonadati</taxon>
        <taxon>Pseudomonadota</taxon>
        <taxon>Betaproteobacteria</taxon>
        <taxon>Burkholderiales</taxon>
        <taxon>Comamonadaceae</taxon>
    </lineage>
</organism>
<gene>
    <name evidence="1" type="ORF">GCM10007320_66510</name>
</gene>
<dbReference type="Proteomes" id="UP000626210">
    <property type="component" value="Unassembled WGS sequence"/>
</dbReference>
<sequence length="93" mass="10183">MFKFEATSNFRGAGNQLTPVRKTVEGPSASAGRASNWRAVDNAWAIATMRIGVRNTRLTAKLRSGELKRSKRMAIFDWSDSAELATTTAAVHL</sequence>
<dbReference type="EMBL" id="BMYK01000060">
    <property type="protein sequence ID" value="GHD05003.1"/>
    <property type="molecule type" value="Genomic_DNA"/>
</dbReference>
<keyword evidence="2" id="KW-1185">Reference proteome</keyword>
<evidence type="ECO:0000313" key="2">
    <source>
        <dbReference type="Proteomes" id="UP000626210"/>
    </source>
</evidence>
<reference evidence="2" key="1">
    <citation type="journal article" date="2019" name="Int. J. Syst. Evol. Microbiol.">
        <title>The Global Catalogue of Microorganisms (GCM) 10K type strain sequencing project: providing services to taxonomists for standard genome sequencing and annotation.</title>
        <authorList>
            <consortium name="The Broad Institute Genomics Platform"/>
            <consortium name="The Broad Institute Genome Sequencing Center for Infectious Disease"/>
            <person name="Wu L."/>
            <person name="Ma J."/>
        </authorList>
    </citation>
    <scope>NUCLEOTIDE SEQUENCE [LARGE SCALE GENOMIC DNA]</scope>
    <source>
        <strain evidence="2">KCTC 23314</strain>
    </source>
</reference>
<name>A0ABQ3GII8_9BURK</name>
<evidence type="ECO:0000313" key="1">
    <source>
        <dbReference type="EMBL" id="GHD05003.1"/>
    </source>
</evidence>
<proteinExistence type="predicted"/>
<protein>
    <submittedName>
        <fullName evidence="1">Uncharacterized protein</fullName>
    </submittedName>
</protein>
<accession>A0ABQ3GII8</accession>